<proteinExistence type="predicted"/>
<gene>
    <name evidence="1" type="ORF">E2C01_065910</name>
</gene>
<sequence>MFLATALTGVAARASERRKVAHHLAARRVTFLSRHLQTAPGALTPTRLPASLARCLRLQLNLAVIGEDARMTLPPSSSPPKRAPVTPMRTLLHPFLRLAYA</sequence>
<keyword evidence="2" id="KW-1185">Reference proteome</keyword>
<dbReference type="EMBL" id="VSRR010033230">
    <property type="protein sequence ID" value="MPC71626.1"/>
    <property type="molecule type" value="Genomic_DNA"/>
</dbReference>
<dbReference type="AlphaFoldDB" id="A0A5B7HNV6"/>
<evidence type="ECO:0000313" key="1">
    <source>
        <dbReference type="EMBL" id="MPC71626.1"/>
    </source>
</evidence>
<evidence type="ECO:0000313" key="2">
    <source>
        <dbReference type="Proteomes" id="UP000324222"/>
    </source>
</evidence>
<name>A0A5B7HNV6_PORTR</name>
<accession>A0A5B7HNV6</accession>
<protein>
    <submittedName>
        <fullName evidence="1">Uncharacterized protein</fullName>
    </submittedName>
</protein>
<dbReference type="Proteomes" id="UP000324222">
    <property type="component" value="Unassembled WGS sequence"/>
</dbReference>
<reference evidence="1 2" key="1">
    <citation type="submission" date="2019-05" db="EMBL/GenBank/DDBJ databases">
        <title>Another draft genome of Portunus trituberculatus and its Hox gene families provides insights of decapod evolution.</title>
        <authorList>
            <person name="Jeong J.-H."/>
            <person name="Song I."/>
            <person name="Kim S."/>
            <person name="Choi T."/>
            <person name="Kim D."/>
            <person name="Ryu S."/>
            <person name="Kim W."/>
        </authorList>
    </citation>
    <scope>NUCLEOTIDE SEQUENCE [LARGE SCALE GENOMIC DNA]</scope>
    <source>
        <tissue evidence="1">Muscle</tissue>
    </source>
</reference>
<organism evidence="1 2">
    <name type="scientific">Portunus trituberculatus</name>
    <name type="common">Swimming crab</name>
    <name type="synonym">Neptunus trituberculatus</name>
    <dbReference type="NCBI Taxonomy" id="210409"/>
    <lineage>
        <taxon>Eukaryota</taxon>
        <taxon>Metazoa</taxon>
        <taxon>Ecdysozoa</taxon>
        <taxon>Arthropoda</taxon>
        <taxon>Crustacea</taxon>
        <taxon>Multicrustacea</taxon>
        <taxon>Malacostraca</taxon>
        <taxon>Eumalacostraca</taxon>
        <taxon>Eucarida</taxon>
        <taxon>Decapoda</taxon>
        <taxon>Pleocyemata</taxon>
        <taxon>Brachyura</taxon>
        <taxon>Eubrachyura</taxon>
        <taxon>Portunoidea</taxon>
        <taxon>Portunidae</taxon>
        <taxon>Portuninae</taxon>
        <taxon>Portunus</taxon>
    </lineage>
</organism>
<comment type="caution">
    <text evidence="1">The sequence shown here is derived from an EMBL/GenBank/DDBJ whole genome shotgun (WGS) entry which is preliminary data.</text>
</comment>